<evidence type="ECO:0000256" key="2">
    <source>
        <dbReference type="ARBA" id="ARBA00010742"/>
    </source>
</evidence>
<evidence type="ECO:0000313" key="4">
    <source>
        <dbReference type="EMBL" id="GAK52312.1"/>
    </source>
</evidence>
<evidence type="ECO:0000313" key="5">
    <source>
        <dbReference type="Proteomes" id="UP000030700"/>
    </source>
</evidence>
<dbReference type="SUPFAM" id="SSF53850">
    <property type="entry name" value="Periplasmic binding protein-like II"/>
    <property type="match status" value="1"/>
</dbReference>
<evidence type="ECO:0000256" key="1">
    <source>
        <dbReference type="ARBA" id="ARBA00004418"/>
    </source>
</evidence>
<reference evidence="4" key="1">
    <citation type="journal article" date="2015" name="PeerJ">
        <title>First genomic representation of candidate bacterial phylum KSB3 points to enhanced environmental sensing as a trigger of wastewater bulking.</title>
        <authorList>
            <person name="Sekiguchi Y."/>
            <person name="Ohashi A."/>
            <person name="Parks D.H."/>
            <person name="Yamauchi T."/>
            <person name="Tyson G.W."/>
            <person name="Hugenholtz P."/>
        </authorList>
    </citation>
    <scope>NUCLEOTIDE SEQUENCE [LARGE SCALE GENOMIC DNA]</scope>
</reference>
<sequence>MTLADVEIVRLGNPDMQAAFANGSVDAGLVGAPYADQILADGSATAIAEDLTPGAMTVAFVGSGKFVNERPEVAKRFVLALMEAARLMQGENYYSDENVAAYVTYLNATEETIRKSEPQYNDPNQRISIDGLADIERIHRQNGRVEYTEPVDIAKVVDSTFVEWALSILGTAQ</sequence>
<dbReference type="Gene3D" id="3.40.190.10">
    <property type="entry name" value="Periplasmic binding protein-like II"/>
    <property type="match status" value="1"/>
</dbReference>
<proteinExistence type="inferred from homology"/>
<accession>A0A081BPJ6</accession>
<evidence type="ECO:0000256" key="3">
    <source>
        <dbReference type="ARBA" id="ARBA00022729"/>
    </source>
</evidence>
<dbReference type="Pfam" id="PF13379">
    <property type="entry name" value="NMT1_2"/>
    <property type="match status" value="1"/>
</dbReference>
<dbReference type="AlphaFoldDB" id="A0A081BPJ6"/>
<protein>
    <submittedName>
        <fullName evidence="4">ABC-type nitrate/sulfonate/bicarbonate transport system, periplasmic component</fullName>
    </submittedName>
</protein>
<dbReference type="PANTHER" id="PTHR30024:SF47">
    <property type="entry name" value="TAURINE-BINDING PERIPLASMIC PROTEIN"/>
    <property type="match status" value="1"/>
</dbReference>
<dbReference type="Proteomes" id="UP000030700">
    <property type="component" value="Unassembled WGS sequence"/>
</dbReference>
<comment type="subcellular location">
    <subcellularLocation>
        <location evidence="1">Periplasm</location>
    </subcellularLocation>
</comment>
<name>A0A081BPJ6_9BACT</name>
<dbReference type="HOGENOM" id="CLU_1544620_0_0_0"/>
<gene>
    <name evidence="4" type="ORF">U14_03563</name>
</gene>
<organism evidence="4">
    <name type="scientific">Candidatus Moduliflexus flocculans</name>
    <dbReference type="NCBI Taxonomy" id="1499966"/>
    <lineage>
        <taxon>Bacteria</taxon>
        <taxon>Candidatus Moduliflexota</taxon>
        <taxon>Candidatus Moduliflexia</taxon>
        <taxon>Candidatus Moduliflexales</taxon>
        <taxon>Candidatus Moduliflexaceae</taxon>
    </lineage>
</organism>
<dbReference type="PANTHER" id="PTHR30024">
    <property type="entry name" value="ALIPHATIC SULFONATES-BINDING PROTEIN-RELATED"/>
    <property type="match status" value="1"/>
</dbReference>
<comment type="similarity">
    <text evidence="2">Belongs to the bacterial solute-binding protein SsuA/TauA family.</text>
</comment>
<dbReference type="EMBL" id="DF820458">
    <property type="protein sequence ID" value="GAK52312.1"/>
    <property type="molecule type" value="Genomic_DNA"/>
</dbReference>
<dbReference type="GO" id="GO:0042597">
    <property type="term" value="C:periplasmic space"/>
    <property type="evidence" value="ECO:0007669"/>
    <property type="project" value="UniProtKB-SubCell"/>
</dbReference>
<keyword evidence="5" id="KW-1185">Reference proteome</keyword>
<dbReference type="STRING" id="1499966.U14_03563"/>
<keyword evidence="3" id="KW-0732">Signal</keyword>